<dbReference type="InterPro" id="IPR012312">
    <property type="entry name" value="Hemerythrin-like"/>
</dbReference>
<evidence type="ECO:0000313" key="6">
    <source>
        <dbReference type="EMBL" id="NAW51909.1"/>
    </source>
</evidence>
<dbReference type="GO" id="GO:0046872">
    <property type="term" value="F:metal ion binding"/>
    <property type="evidence" value="ECO:0007669"/>
    <property type="project" value="UniProtKB-KW"/>
</dbReference>
<dbReference type="Pfam" id="PF01814">
    <property type="entry name" value="Hemerythrin"/>
    <property type="match status" value="1"/>
</dbReference>
<dbReference type="AlphaFoldDB" id="A0A845PUL9"/>
<dbReference type="GO" id="GO:0005737">
    <property type="term" value="C:cytoplasm"/>
    <property type="evidence" value="ECO:0007669"/>
    <property type="project" value="UniProtKB-SubCell"/>
</dbReference>
<dbReference type="RefSeq" id="WP_166520163.1">
    <property type="nucleotide sequence ID" value="NZ_JAAABJ010000634.1"/>
</dbReference>
<proteinExistence type="predicted"/>
<comment type="subcellular location">
    <subcellularLocation>
        <location evidence="1">Cytoplasm</location>
    </subcellularLocation>
</comment>
<evidence type="ECO:0000256" key="1">
    <source>
        <dbReference type="ARBA" id="ARBA00004496"/>
    </source>
</evidence>
<protein>
    <submittedName>
        <fullName evidence="6">Iron-sulfur cluster repair di-iron protein</fullName>
    </submittedName>
</protein>
<evidence type="ECO:0000256" key="2">
    <source>
        <dbReference type="ARBA" id="ARBA00022490"/>
    </source>
</evidence>
<dbReference type="PANTHER" id="PTHR36438">
    <property type="entry name" value="IRON-SULFUR CLUSTER REPAIR PROTEIN YTFE"/>
    <property type="match status" value="1"/>
</dbReference>
<dbReference type="PANTHER" id="PTHR36438:SF1">
    <property type="entry name" value="IRON-SULFUR CLUSTER REPAIR PROTEIN YTFE"/>
    <property type="match status" value="1"/>
</dbReference>
<feature type="domain" description="Hemerythrin-like" evidence="5">
    <location>
        <begin position="82"/>
        <end position="229"/>
    </location>
</feature>
<keyword evidence="7" id="KW-1185">Reference proteome</keyword>
<dbReference type="NCBIfam" id="TIGR03652">
    <property type="entry name" value="FeS_repair_RIC"/>
    <property type="match status" value="1"/>
</dbReference>
<keyword evidence="3" id="KW-0479">Metal-binding</keyword>
<dbReference type="EMBL" id="JAAABJ010000634">
    <property type="protein sequence ID" value="NAW51909.1"/>
    <property type="molecule type" value="Genomic_DNA"/>
</dbReference>
<organism evidence="6 7">
    <name type="scientific">Elizabethkingia argenteiflava</name>
    <dbReference type="NCBI Taxonomy" id="2681556"/>
    <lineage>
        <taxon>Bacteria</taxon>
        <taxon>Pseudomonadati</taxon>
        <taxon>Bacteroidota</taxon>
        <taxon>Flavobacteriia</taxon>
        <taxon>Flavobacteriales</taxon>
        <taxon>Weeksellaceae</taxon>
        <taxon>Elizabethkingia</taxon>
    </lineage>
</organism>
<keyword evidence="2" id="KW-0963">Cytoplasm</keyword>
<gene>
    <name evidence="6" type="primary">ric</name>
    <name evidence="6" type="ORF">GNY06_11210</name>
</gene>
<dbReference type="Pfam" id="PF04405">
    <property type="entry name" value="ScdA_N"/>
    <property type="match status" value="1"/>
</dbReference>
<name>A0A845PUL9_9FLAO</name>
<dbReference type="Gene3D" id="1.20.120.520">
    <property type="entry name" value="nmb1532 protein domain like"/>
    <property type="match status" value="1"/>
</dbReference>
<keyword evidence="4" id="KW-0408">Iron</keyword>
<evidence type="ECO:0000256" key="3">
    <source>
        <dbReference type="ARBA" id="ARBA00022723"/>
    </source>
</evidence>
<accession>A0A845PUL9</accession>
<dbReference type="Proteomes" id="UP000553459">
    <property type="component" value="Unassembled WGS sequence"/>
</dbReference>
<evidence type="ECO:0000313" key="7">
    <source>
        <dbReference type="Proteomes" id="UP000553459"/>
    </source>
</evidence>
<evidence type="ECO:0000256" key="4">
    <source>
        <dbReference type="ARBA" id="ARBA00023004"/>
    </source>
</evidence>
<dbReference type="InterPro" id="IPR019903">
    <property type="entry name" value="RIC_family"/>
</dbReference>
<sequence length="240" mass="28262">MNIQTDYIGAMVAEDFRTAAIFKKYEIDFCCKGSRTIKEACEKNGVDEYLIYTEIEGLPKDKSTDFDFTFWPLDLLADYIEKTHHQYVEEKTLVLQSFLDKLCKVHGHAHPELLDVRELFNESARDLSVHMKKEELILFPFIRNMVKTKNSGQELTTPHFVRVEYPVNMMRHEHEVEGERLQKISGLTNRYTPPEDACNTYKVTFSMLEDFENNLHTHIHLENNILFPKSIDLERELRLQ</sequence>
<reference evidence="6 7" key="1">
    <citation type="submission" date="2019-11" db="EMBL/GenBank/DDBJ databases">
        <title>Characterization of Elizabethkingia argenteiflava sp. nov., isolated from inner surface of Soybean Pods.</title>
        <authorList>
            <person name="Mo S."/>
        </authorList>
    </citation>
    <scope>NUCLEOTIDE SEQUENCE [LARGE SCALE GENOMIC DNA]</scope>
    <source>
        <strain evidence="6 7">YB22</strain>
    </source>
</reference>
<comment type="caution">
    <text evidence="6">The sequence shown here is derived from an EMBL/GenBank/DDBJ whole genome shotgun (WGS) entry which is preliminary data.</text>
</comment>
<evidence type="ECO:0000259" key="5">
    <source>
        <dbReference type="Pfam" id="PF01814"/>
    </source>
</evidence>